<protein>
    <submittedName>
        <fullName evidence="2">Dihydroorotase</fullName>
    </submittedName>
</protein>
<dbReference type="InterPro" id="IPR032466">
    <property type="entry name" value="Metal_Hydrolase"/>
</dbReference>
<dbReference type="Gene3D" id="3.20.20.140">
    <property type="entry name" value="Metal-dependent hydrolases"/>
    <property type="match status" value="1"/>
</dbReference>
<reference evidence="3" key="1">
    <citation type="submission" date="2016-10" db="EMBL/GenBank/DDBJ databases">
        <authorList>
            <person name="Varghese N."/>
            <person name="Submissions S."/>
        </authorList>
    </citation>
    <scope>NUCLEOTIDE SEQUENCE [LARGE SCALE GENOMIC DNA]</scope>
    <source>
        <strain evidence="3">DSM 22703</strain>
    </source>
</reference>
<dbReference type="SUPFAM" id="SSF51338">
    <property type="entry name" value="Composite domain of metallo-dependent hydrolases"/>
    <property type="match status" value="1"/>
</dbReference>
<gene>
    <name evidence="2" type="ORF">SAMN03080617_00191</name>
</gene>
<dbReference type="InterPro" id="IPR013108">
    <property type="entry name" value="Amidohydro_3"/>
</dbReference>
<proteinExistence type="predicted"/>
<dbReference type="InterPro" id="IPR050378">
    <property type="entry name" value="Metallo-dep_Hydrolases_sf"/>
</dbReference>
<dbReference type="NCBIfam" id="NF006560">
    <property type="entry name" value="PRK09061.1"/>
    <property type="match status" value="1"/>
</dbReference>
<keyword evidence="3" id="KW-1185">Reference proteome</keyword>
<dbReference type="GO" id="GO:0016811">
    <property type="term" value="F:hydrolase activity, acting on carbon-nitrogen (but not peptide) bonds, in linear amides"/>
    <property type="evidence" value="ECO:0007669"/>
    <property type="project" value="InterPro"/>
</dbReference>
<dbReference type="RefSeq" id="WP_092728072.1">
    <property type="nucleotide sequence ID" value="NZ_FMXE01000002.1"/>
</dbReference>
<name>A0A1G5V039_9BACT</name>
<organism evidence="2 3">
    <name type="scientific">Algoriphagus alkaliphilus</name>
    <dbReference type="NCBI Taxonomy" id="279824"/>
    <lineage>
        <taxon>Bacteria</taxon>
        <taxon>Pseudomonadati</taxon>
        <taxon>Bacteroidota</taxon>
        <taxon>Cytophagia</taxon>
        <taxon>Cytophagales</taxon>
        <taxon>Cyclobacteriaceae</taxon>
        <taxon>Algoriphagus</taxon>
    </lineage>
</organism>
<dbReference type="OrthoDB" id="9775607at2"/>
<sequence>MKSRYFNFLFSLFLTLYFGPEGKAQSTIQYDIILEGGRVMDPETKLDAIRNVGILNGRIAMISSEPLQGKETVNVSGLAVSPGFIDLHVHGRSNIEQEFQLHDGVTTALELEWGIENLKEWYASRNSKALINYGASVSWPYERFKAINKDEKILDELRGLSSSGLSSLSAMQDRIQHTYTIDIQSNQMSSVLENIKASLAEGGIGIGVPIGYLPSTKPEEMYQVFKLAGELNALVFTHVRQPDIISIQEVIADAMLTDAPLHIVHINSMSLGSIDMALDMVNSAQQNKFDITTELYPYTAASTRLQSAMFTEGWQQRLGMSYGDLQWVDTGERLTKETFEAYRKTGGMVIMHMMKPEWIQRGIAAPGVMIGSDGMPYSKLAHPRTAGTFSRVLGKYVREDQVLDLNTAIEKMTLIPAKRLEAIAPMMRFKGRIQVGADADITVFDPNTIIDKATFEKGLEFSEGIEYVLVNGTFVLKNGKTVSNVFPGQGVYGKFKK</sequence>
<dbReference type="EMBL" id="FMXE01000002">
    <property type="protein sequence ID" value="SDA38726.1"/>
    <property type="molecule type" value="Genomic_DNA"/>
</dbReference>
<dbReference type="Gene3D" id="2.30.40.10">
    <property type="entry name" value="Urease, subunit C, domain 1"/>
    <property type="match status" value="1"/>
</dbReference>
<dbReference type="Proteomes" id="UP000198756">
    <property type="component" value="Unassembled WGS sequence"/>
</dbReference>
<dbReference type="STRING" id="279824.SAMN03080617_00191"/>
<dbReference type="InterPro" id="IPR023100">
    <property type="entry name" value="D-aminoacylase_insert_dom_sf"/>
</dbReference>
<dbReference type="AlphaFoldDB" id="A0A1G5V039"/>
<dbReference type="Gene3D" id="3.30.1490.130">
    <property type="entry name" value="D-aminoacylase. Domain 3"/>
    <property type="match status" value="1"/>
</dbReference>
<dbReference type="SUPFAM" id="SSF51556">
    <property type="entry name" value="Metallo-dependent hydrolases"/>
    <property type="match status" value="1"/>
</dbReference>
<dbReference type="Pfam" id="PF07969">
    <property type="entry name" value="Amidohydro_3"/>
    <property type="match status" value="1"/>
</dbReference>
<evidence type="ECO:0000313" key="3">
    <source>
        <dbReference type="Proteomes" id="UP000198756"/>
    </source>
</evidence>
<dbReference type="InterPro" id="IPR011059">
    <property type="entry name" value="Metal-dep_hydrolase_composite"/>
</dbReference>
<dbReference type="PANTHER" id="PTHR11647:SF1">
    <property type="entry name" value="COLLAPSIN RESPONSE MEDIATOR PROTEIN"/>
    <property type="match status" value="1"/>
</dbReference>
<evidence type="ECO:0000259" key="1">
    <source>
        <dbReference type="Pfam" id="PF07969"/>
    </source>
</evidence>
<feature type="domain" description="Amidohydrolase 3" evidence="1">
    <location>
        <begin position="368"/>
        <end position="475"/>
    </location>
</feature>
<evidence type="ECO:0000313" key="2">
    <source>
        <dbReference type="EMBL" id="SDA38726.1"/>
    </source>
</evidence>
<dbReference type="PANTHER" id="PTHR11647">
    <property type="entry name" value="HYDRANTOINASE/DIHYDROPYRIMIDINASE FAMILY MEMBER"/>
    <property type="match status" value="1"/>
</dbReference>
<accession>A0A1G5V039</accession>